<evidence type="ECO:0000313" key="1">
    <source>
        <dbReference type="EMBL" id="BAI64782.1"/>
    </source>
</evidence>
<proteinExistence type="predicted"/>
<dbReference type="EMBL" id="AP011540">
    <property type="protein sequence ID" value="BAI64782.1"/>
    <property type="molecule type" value="Genomic_DNA"/>
</dbReference>
<organism evidence="1 2">
    <name type="scientific">Rothia mucilaginosa (strain DY-18)</name>
    <name type="common">Stomatococcus mucilaginosus</name>
    <dbReference type="NCBI Taxonomy" id="680646"/>
    <lineage>
        <taxon>Bacteria</taxon>
        <taxon>Bacillati</taxon>
        <taxon>Actinomycetota</taxon>
        <taxon>Actinomycetes</taxon>
        <taxon>Micrococcales</taxon>
        <taxon>Micrococcaceae</taxon>
        <taxon>Rothia</taxon>
    </lineage>
</organism>
<dbReference type="HOGENOM" id="CLU_1495141_0_0_11"/>
<evidence type="ECO:0000313" key="2">
    <source>
        <dbReference type="Proteomes" id="UP000001883"/>
    </source>
</evidence>
<reference evidence="2" key="1">
    <citation type="submission" date="2009-07" db="EMBL/GenBank/DDBJ databases">
        <title>Complete genome sequence of Rothia mucilaginosa DJ.</title>
        <authorList>
            <person name="Yamane K."/>
            <person name="Nambu T."/>
            <person name="Mashimo C."/>
            <person name="Sugimori C."/>
            <person name="Yamanaka T."/>
            <person name="Leung K."/>
            <person name="Fukushima H."/>
        </authorList>
    </citation>
    <scope>NUCLEOTIDE SEQUENCE [LARGE SCALE GENOMIC DNA]</scope>
    <source>
        <strain evidence="2">DY-18</strain>
    </source>
</reference>
<protein>
    <submittedName>
        <fullName evidence="1">Cation/multidrug efflux pump</fullName>
    </submittedName>
</protein>
<dbReference type="Proteomes" id="UP000001883">
    <property type="component" value="Chromosome"/>
</dbReference>
<reference evidence="1 2" key="3">
    <citation type="journal article" date="2010" name="Sequencing">
        <title>Complete Genome Sequence of Rothia mucilaginosa DY-18: A Clinical Isolate with Dense Meshwork-Like Structures from a Persistent Apical Periodontitis Lesion.</title>
        <authorList>
            <person name="Yamane K."/>
            <person name="Nambu T."/>
            <person name="Yamanaka T."/>
            <person name="Mashimo C."/>
            <person name="Sugimori C."/>
            <person name="Leung K.-P."/>
            <person name="Fukushima H."/>
        </authorList>
    </citation>
    <scope>NUCLEOTIDE SEQUENCE [LARGE SCALE GENOMIC DNA]</scope>
    <source>
        <strain evidence="1 2">DY-18</strain>
    </source>
</reference>
<name>D2NT06_ROTMD</name>
<keyword evidence="2" id="KW-1185">Reference proteome</keyword>
<gene>
    <name evidence="1" type="ordered locus">RMDY18_09500</name>
</gene>
<sequence>MFYRFRNAKTRRRSLGAGLIRAELLSSIRRGIGSGSFGCGSLVRVLGQGRCGGFLLDDGHNRVQCQGDNNTVRNLKLQLVVLKVSADNGAVDAGTSHHLGAGDERLLHCAQFLHLLTLTLLGGEHHPCQQRHHGNHNQEVKIHGLTFASAPAPLTARVERAKRRGIVDTVRIHPTREQEL</sequence>
<dbReference type="AlphaFoldDB" id="D2NT06"/>
<dbReference type="KEGG" id="rmu:RMDY18_09500"/>
<reference evidence="1 2" key="2">
    <citation type="journal article" date="2010" name="J Osaka Dent Univ">
        <title>Isolation and identification of Rothia mucilaginosa from persistent apical periodontitis lesions.</title>
        <authorList>
            <person name="Yamane K."/>
            <person name="Yoshida M."/>
            <person name="Fujihira T."/>
            <person name="Baba T."/>
            <person name="Tsuji N."/>
            <person name="Hayashi H."/>
            <person name="Sugimori C."/>
            <person name="Yamanaka T."/>
            <person name="Mashimo C."/>
            <person name="Nambu T."/>
            <person name="Kawai H."/>
            <person name="Fukushima H."/>
        </authorList>
    </citation>
    <scope>NUCLEOTIDE SEQUENCE [LARGE SCALE GENOMIC DNA]</scope>
    <source>
        <strain evidence="1 2">DY-18</strain>
    </source>
</reference>
<accession>D2NT06</accession>